<keyword evidence="5 9" id="KW-1133">Transmembrane helix</keyword>
<feature type="transmembrane region" description="Helical" evidence="9">
    <location>
        <begin position="184"/>
        <end position="208"/>
    </location>
</feature>
<sequence length="545" mass="59461">MLNQAWPLLSLITFSPLIGILLIAFLSQTKGKWIRIIAVSAAALPLLGSAWLYGHFSHIAEGPQFMESYAFLQIPLSQESEMLSQYTSYFYQFNYTMAVDGLSLPLVFLTSLIAFMAVMASLTIRKRLKSFYILFLLLEIGMLGVFMARDLILFFLFFEITLVAMFFLVGIWGYVHREKAANQFLIYNGIGSAVMLLAFILLITTAGFTMNQVNDTTASISYSGDIGTIMEHLRDPQAPVNQDPGDQGAGAVPFFLSEGMRGMIFFLLLIAFGIKLPVFPFHTWMLKVHTEAPTSIVMIHSGILLKMGAYGLIRFGAGFFPDQAERWAWVIAGLGVINILYGAVLALVQNEFKLLLAYSSISHMGIVLLGIAAMNPVGLQGAVYQMISHGLISALLFLIVGSIYERTQTTELDRLGGLAANLPFISGILLFAGLASIGLPGLSGFIGELLSFIGLFKSMPVLTAVGTLGIILGAVYMLRGVLSITYGTSLFAERDLRDARFMEALPMVTLVAFILLLGIYPSLITEPMQQTFGPLLHAAAAKIGG</sequence>
<feature type="transmembrane region" description="Helical" evidence="9">
    <location>
        <begin position="386"/>
        <end position="404"/>
    </location>
</feature>
<dbReference type="GO" id="GO:0015990">
    <property type="term" value="P:electron transport coupled proton transport"/>
    <property type="evidence" value="ECO:0007669"/>
    <property type="project" value="TreeGrafter"/>
</dbReference>
<dbReference type="Proteomes" id="UP000076927">
    <property type="component" value="Chromosome"/>
</dbReference>
<dbReference type="InterPro" id="IPR001750">
    <property type="entry name" value="ND/Mrp_TM"/>
</dbReference>
<dbReference type="RefSeq" id="WP_068606375.1">
    <property type="nucleotide sequence ID" value="NZ_CP011388.1"/>
</dbReference>
<feature type="domain" description="NADH:quinone oxidoreductase/Mrp antiporter transmembrane" evidence="10">
    <location>
        <begin position="148"/>
        <end position="465"/>
    </location>
</feature>
<feature type="transmembrane region" description="Helical" evidence="9">
    <location>
        <begin position="459"/>
        <end position="478"/>
    </location>
</feature>
<protein>
    <submittedName>
        <fullName evidence="12">NADH:ubiquinone oxidoreductase subunit M</fullName>
    </submittedName>
</protein>
<feature type="transmembrane region" description="Helical" evidence="9">
    <location>
        <begin position="416"/>
        <end position="439"/>
    </location>
</feature>
<feature type="transmembrane region" description="Helical" evidence="9">
    <location>
        <begin position="296"/>
        <end position="315"/>
    </location>
</feature>
<dbReference type="OrthoDB" id="9811718at2"/>
<evidence type="ECO:0000256" key="1">
    <source>
        <dbReference type="ARBA" id="ARBA00004651"/>
    </source>
</evidence>
<feature type="transmembrane region" description="Helical" evidence="9">
    <location>
        <begin position="263"/>
        <end position="284"/>
    </location>
</feature>
<evidence type="ECO:0000256" key="3">
    <source>
        <dbReference type="ARBA" id="ARBA00022692"/>
    </source>
</evidence>
<reference evidence="12 13" key="1">
    <citation type="submission" date="2015-01" db="EMBL/GenBank/DDBJ databases">
        <title>Paenibacillus swuensis/DY6/whole genome sequencing.</title>
        <authorList>
            <person name="Kim M.K."/>
            <person name="Srinivasan S."/>
            <person name="Lee J.-J."/>
        </authorList>
    </citation>
    <scope>NUCLEOTIDE SEQUENCE [LARGE SCALE GENOMIC DNA]</scope>
    <source>
        <strain evidence="12 13">DY6</strain>
    </source>
</reference>
<dbReference type="InterPro" id="IPR000260">
    <property type="entry name" value="NADH4_N"/>
</dbReference>
<feature type="transmembrane region" description="Helical" evidence="9">
    <location>
        <begin position="327"/>
        <end position="348"/>
    </location>
</feature>
<accession>A0A172TII6</accession>
<dbReference type="GO" id="GO:0003954">
    <property type="term" value="F:NADH dehydrogenase activity"/>
    <property type="evidence" value="ECO:0007669"/>
    <property type="project" value="TreeGrafter"/>
</dbReference>
<evidence type="ECO:0000256" key="9">
    <source>
        <dbReference type="SAM" id="Phobius"/>
    </source>
</evidence>
<evidence type="ECO:0000259" key="10">
    <source>
        <dbReference type="Pfam" id="PF00361"/>
    </source>
</evidence>
<evidence type="ECO:0000256" key="6">
    <source>
        <dbReference type="ARBA" id="ARBA00023027"/>
    </source>
</evidence>
<dbReference type="Pfam" id="PF00361">
    <property type="entry name" value="Proton_antipo_M"/>
    <property type="match status" value="1"/>
</dbReference>
<dbReference type="EMBL" id="CP011388">
    <property type="protein sequence ID" value="ANE46677.1"/>
    <property type="molecule type" value="Genomic_DNA"/>
</dbReference>
<evidence type="ECO:0000313" key="12">
    <source>
        <dbReference type="EMBL" id="ANE46677.1"/>
    </source>
</evidence>
<proteinExistence type="inferred from homology"/>
<organism evidence="12 13">
    <name type="scientific">Paenibacillus swuensis</name>
    <dbReference type="NCBI Taxonomy" id="1178515"/>
    <lineage>
        <taxon>Bacteria</taxon>
        <taxon>Bacillati</taxon>
        <taxon>Bacillota</taxon>
        <taxon>Bacilli</taxon>
        <taxon>Bacillales</taxon>
        <taxon>Paenibacillaceae</taxon>
        <taxon>Paenibacillus</taxon>
    </lineage>
</organism>
<keyword evidence="6" id="KW-0520">NAD</keyword>
<feature type="transmembrane region" description="Helical" evidence="9">
    <location>
        <begin position="131"/>
        <end position="148"/>
    </location>
</feature>
<feature type="domain" description="NADH:ubiquinone oxidoreductase chain 4 N-terminal" evidence="11">
    <location>
        <begin position="82"/>
        <end position="138"/>
    </location>
</feature>
<gene>
    <name evidence="12" type="ORF">SY83_10790</name>
</gene>
<comment type="similarity">
    <text evidence="2">Belongs to the complex I subunit 4 family.</text>
</comment>
<comment type="subcellular location">
    <subcellularLocation>
        <location evidence="1">Cell membrane</location>
        <topology evidence="1">Multi-pass membrane protein</topology>
    </subcellularLocation>
    <subcellularLocation>
        <location evidence="8">Membrane</location>
        <topology evidence="8">Multi-pass membrane protein</topology>
    </subcellularLocation>
</comment>
<dbReference type="NCBIfam" id="TIGR01972">
    <property type="entry name" value="NDH_I_M"/>
    <property type="match status" value="1"/>
</dbReference>
<dbReference type="GO" id="GO:0048039">
    <property type="term" value="F:ubiquinone binding"/>
    <property type="evidence" value="ECO:0007669"/>
    <property type="project" value="TreeGrafter"/>
</dbReference>
<feature type="transmembrane region" description="Helical" evidence="9">
    <location>
        <begin position="154"/>
        <end position="175"/>
    </location>
</feature>
<keyword evidence="4" id="KW-1278">Translocase</keyword>
<feature type="transmembrane region" description="Helical" evidence="9">
    <location>
        <begin position="102"/>
        <end position="124"/>
    </location>
</feature>
<keyword evidence="12" id="KW-0830">Ubiquinone</keyword>
<keyword evidence="7 9" id="KW-0472">Membrane</keyword>
<feature type="transmembrane region" description="Helical" evidence="9">
    <location>
        <begin position="355"/>
        <end position="374"/>
    </location>
</feature>
<keyword evidence="3 8" id="KW-0812">Transmembrane</keyword>
<dbReference type="PATRIC" id="fig|1178515.4.peg.2166"/>
<dbReference type="Pfam" id="PF01059">
    <property type="entry name" value="Oxidored_q5_N"/>
    <property type="match status" value="1"/>
</dbReference>
<dbReference type="AlphaFoldDB" id="A0A172TII6"/>
<keyword evidence="13" id="KW-1185">Reference proteome</keyword>
<evidence type="ECO:0000259" key="11">
    <source>
        <dbReference type="Pfam" id="PF01059"/>
    </source>
</evidence>
<evidence type="ECO:0000256" key="4">
    <source>
        <dbReference type="ARBA" id="ARBA00022967"/>
    </source>
</evidence>
<feature type="transmembrane region" description="Helical" evidence="9">
    <location>
        <begin position="6"/>
        <end position="26"/>
    </location>
</feature>
<feature type="transmembrane region" description="Helical" evidence="9">
    <location>
        <begin position="33"/>
        <end position="53"/>
    </location>
</feature>
<dbReference type="GO" id="GO:0005886">
    <property type="term" value="C:plasma membrane"/>
    <property type="evidence" value="ECO:0007669"/>
    <property type="project" value="UniProtKB-SubCell"/>
</dbReference>
<evidence type="ECO:0000256" key="7">
    <source>
        <dbReference type="ARBA" id="ARBA00023136"/>
    </source>
</evidence>
<dbReference type="PANTHER" id="PTHR43507:SF1">
    <property type="entry name" value="NADH-UBIQUINONE OXIDOREDUCTASE CHAIN 4"/>
    <property type="match status" value="1"/>
</dbReference>
<dbReference type="PRINTS" id="PR01437">
    <property type="entry name" value="NUOXDRDTASE4"/>
</dbReference>
<dbReference type="GO" id="GO:0008137">
    <property type="term" value="F:NADH dehydrogenase (ubiquinone) activity"/>
    <property type="evidence" value="ECO:0007669"/>
    <property type="project" value="InterPro"/>
</dbReference>
<evidence type="ECO:0000256" key="2">
    <source>
        <dbReference type="ARBA" id="ARBA00009025"/>
    </source>
</evidence>
<feature type="transmembrane region" description="Helical" evidence="9">
    <location>
        <begin position="499"/>
        <end position="520"/>
    </location>
</feature>
<dbReference type="KEGG" id="pswu:SY83_10790"/>
<dbReference type="STRING" id="1178515.SY83_10790"/>
<name>A0A172TII6_9BACL</name>
<dbReference type="InterPro" id="IPR010227">
    <property type="entry name" value="NADH_Q_OxRdtase_chainM/4"/>
</dbReference>
<evidence type="ECO:0000256" key="8">
    <source>
        <dbReference type="RuleBase" id="RU000320"/>
    </source>
</evidence>
<dbReference type="PANTHER" id="PTHR43507">
    <property type="entry name" value="NADH-UBIQUINONE OXIDOREDUCTASE CHAIN 4"/>
    <property type="match status" value="1"/>
</dbReference>
<evidence type="ECO:0000256" key="5">
    <source>
        <dbReference type="ARBA" id="ARBA00022989"/>
    </source>
</evidence>
<evidence type="ECO:0000313" key="13">
    <source>
        <dbReference type="Proteomes" id="UP000076927"/>
    </source>
</evidence>
<dbReference type="InterPro" id="IPR003918">
    <property type="entry name" value="NADH_UbQ_OxRdtase"/>
</dbReference>
<dbReference type="GO" id="GO:0042773">
    <property type="term" value="P:ATP synthesis coupled electron transport"/>
    <property type="evidence" value="ECO:0007669"/>
    <property type="project" value="InterPro"/>
</dbReference>